<dbReference type="Pfam" id="PF05199">
    <property type="entry name" value="GMC_oxred_C"/>
    <property type="match status" value="1"/>
</dbReference>
<dbReference type="GO" id="GO:0016614">
    <property type="term" value="F:oxidoreductase activity, acting on CH-OH group of donors"/>
    <property type="evidence" value="ECO:0007669"/>
    <property type="project" value="InterPro"/>
</dbReference>
<evidence type="ECO:0000313" key="9">
    <source>
        <dbReference type="EMBL" id="GMK59557.1"/>
    </source>
</evidence>
<dbReference type="SUPFAM" id="SSF54373">
    <property type="entry name" value="FAD-linked reductases, C-terminal domain"/>
    <property type="match status" value="1"/>
</dbReference>
<proteinExistence type="inferred from homology"/>
<feature type="region of interest" description="Disordered" evidence="4">
    <location>
        <begin position="648"/>
        <end position="679"/>
    </location>
</feature>
<keyword evidence="5" id="KW-0812">Transmembrane</keyword>
<dbReference type="PROSITE" id="PS00623">
    <property type="entry name" value="GMC_OXRED_1"/>
    <property type="match status" value="1"/>
</dbReference>
<keyword evidence="3" id="KW-0274">FAD</keyword>
<reference evidence="9" key="2">
    <citation type="submission" date="2023-06" db="EMBL/GenBank/DDBJ databases">
        <authorList>
            <person name="Kobayashi Y."/>
            <person name="Kayamori A."/>
            <person name="Aoki K."/>
            <person name="Shiwa Y."/>
            <person name="Fujita N."/>
            <person name="Sugita T."/>
            <person name="Iwasaki W."/>
            <person name="Tanaka N."/>
            <person name="Takashima M."/>
        </authorList>
    </citation>
    <scope>NUCLEOTIDE SEQUENCE</scope>
    <source>
        <strain evidence="9">HIS016</strain>
    </source>
</reference>
<accession>A0AAD3YF35</accession>
<evidence type="ECO:0000256" key="1">
    <source>
        <dbReference type="ARBA" id="ARBA00001974"/>
    </source>
</evidence>
<reference evidence="9" key="1">
    <citation type="journal article" date="2023" name="BMC Genomics">
        <title>Chromosome-level genome assemblies of Cutaneotrichosporon spp. (Trichosporonales, Basidiomycota) reveal imbalanced evolution between nucleotide sequences and chromosome synteny.</title>
        <authorList>
            <person name="Kobayashi Y."/>
            <person name="Kayamori A."/>
            <person name="Aoki K."/>
            <person name="Shiwa Y."/>
            <person name="Matsutani M."/>
            <person name="Fujita N."/>
            <person name="Sugita T."/>
            <person name="Iwasaki W."/>
            <person name="Tanaka N."/>
            <person name="Takashima M."/>
        </authorList>
    </citation>
    <scope>NUCLEOTIDE SEQUENCE</scope>
    <source>
        <strain evidence="9">HIS016</strain>
    </source>
</reference>
<organism evidence="9 10">
    <name type="scientific">Cutaneotrichosporon spelunceum</name>
    <dbReference type="NCBI Taxonomy" id="1672016"/>
    <lineage>
        <taxon>Eukaryota</taxon>
        <taxon>Fungi</taxon>
        <taxon>Dikarya</taxon>
        <taxon>Basidiomycota</taxon>
        <taxon>Agaricomycotina</taxon>
        <taxon>Tremellomycetes</taxon>
        <taxon>Trichosporonales</taxon>
        <taxon>Trichosporonaceae</taxon>
        <taxon>Cutaneotrichosporon</taxon>
    </lineage>
</organism>
<dbReference type="PROSITE" id="PS00624">
    <property type="entry name" value="GMC_OXRED_2"/>
    <property type="match status" value="1"/>
</dbReference>
<dbReference type="SUPFAM" id="SSF51905">
    <property type="entry name" value="FAD/NAD(P)-binding domain"/>
    <property type="match status" value="1"/>
</dbReference>
<feature type="chain" id="PRO_5042001001" description="Glucose-methanol-choline oxidoreductase N-terminal domain-containing protein" evidence="6">
    <location>
        <begin position="20"/>
        <end position="790"/>
    </location>
</feature>
<dbReference type="PANTHER" id="PTHR11552">
    <property type="entry name" value="GLUCOSE-METHANOL-CHOLINE GMC OXIDOREDUCTASE"/>
    <property type="match status" value="1"/>
</dbReference>
<evidence type="ECO:0000256" key="4">
    <source>
        <dbReference type="SAM" id="MobiDB-lite"/>
    </source>
</evidence>
<evidence type="ECO:0000313" key="10">
    <source>
        <dbReference type="Proteomes" id="UP001222932"/>
    </source>
</evidence>
<feature type="compositionally biased region" description="Polar residues" evidence="4">
    <location>
        <begin position="756"/>
        <end position="766"/>
    </location>
</feature>
<protein>
    <recommendedName>
        <fullName evidence="7 8">Glucose-methanol-choline oxidoreductase N-terminal domain-containing protein</fullName>
    </recommendedName>
</protein>
<dbReference type="AlphaFoldDB" id="A0AAD3YF35"/>
<dbReference type="InterPro" id="IPR012132">
    <property type="entry name" value="GMC_OxRdtase"/>
</dbReference>
<dbReference type="Pfam" id="PF00732">
    <property type="entry name" value="GMC_oxred_N"/>
    <property type="match status" value="1"/>
</dbReference>
<dbReference type="InterPro" id="IPR007867">
    <property type="entry name" value="GMC_OxRtase_C"/>
</dbReference>
<feature type="domain" description="Glucose-methanol-choline oxidoreductase N-terminal" evidence="8">
    <location>
        <begin position="326"/>
        <end position="340"/>
    </location>
</feature>
<keyword evidence="10" id="KW-1185">Reference proteome</keyword>
<feature type="region of interest" description="Disordered" evidence="4">
    <location>
        <begin position="717"/>
        <end position="790"/>
    </location>
</feature>
<dbReference type="GO" id="GO:0050660">
    <property type="term" value="F:flavin adenine dinucleotide binding"/>
    <property type="evidence" value="ECO:0007669"/>
    <property type="project" value="InterPro"/>
</dbReference>
<comment type="similarity">
    <text evidence="2 3">Belongs to the GMC oxidoreductase family.</text>
</comment>
<evidence type="ECO:0000256" key="2">
    <source>
        <dbReference type="ARBA" id="ARBA00010790"/>
    </source>
</evidence>
<comment type="caution">
    <text evidence="9">The sequence shown here is derived from an EMBL/GenBank/DDBJ whole genome shotgun (WGS) entry which is preliminary data.</text>
</comment>
<keyword evidence="3" id="KW-0285">Flavoprotein</keyword>
<dbReference type="InterPro" id="IPR000172">
    <property type="entry name" value="GMC_OxRdtase_N"/>
</dbReference>
<evidence type="ECO:0000259" key="8">
    <source>
        <dbReference type="PROSITE" id="PS00624"/>
    </source>
</evidence>
<feature type="compositionally biased region" description="Low complexity" evidence="4">
    <location>
        <begin position="651"/>
        <end position="679"/>
    </location>
</feature>
<dbReference type="Gene3D" id="3.30.560.10">
    <property type="entry name" value="Glucose Oxidase, domain 3"/>
    <property type="match status" value="1"/>
</dbReference>
<gene>
    <name evidence="9" type="ORF">CspeluHIS016_0801630</name>
</gene>
<feature type="domain" description="Glucose-methanol-choline oxidoreductase N-terminal" evidence="7">
    <location>
        <begin position="132"/>
        <end position="155"/>
    </location>
</feature>
<dbReference type="PANTHER" id="PTHR11552:SF218">
    <property type="entry name" value="GLUCOSE-METHANOL-CHOLINE OXIDOREDUCTASE N-TERMINAL DOMAIN-CONTAINING PROTEIN"/>
    <property type="match status" value="1"/>
</dbReference>
<evidence type="ECO:0000259" key="7">
    <source>
        <dbReference type="PROSITE" id="PS00623"/>
    </source>
</evidence>
<dbReference type="Gene3D" id="3.50.50.60">
    <property type="entry name" value="FAD/NAD(P)-binding domain"/>
    <property type="match status" value="1"/>
</dbReference>
<dbReference type="InterPro" id="IPR036188">
    <property type="entry name" value="FAD/NAD-bd_sf"/>
</dbReference>
<feature type="compositionally biased region" description="Polar residues" evidence="4">
    <location>
        <begin position="727"/>
        <end position="737"/>
    </location>
</feature>
<dbReference type="EMBL" id="BTCM01000008">
    <property type="protein sequence ID" value="GMK59557.1"/>
    <property type="molecule type" value="Genomic_DNA"/>
</dbReference>
<comment type="cofactor">
    <cofactor evidence="1">
        <name>FAD</name>
        <dbReference type="ChEBI" id="CHEBI:57692"/>
    </cofactor>
</comment>
<evidence type="ECO:0000256" key="5">
    <source>
        <dbReference type="SAM" id="Phobius"/>
    </source>
</evidence>
<sequence length="790" mass="83168">MLALPIALAIAALTAPVAADVASGYNVHNPHRRLVQRSVTSDAASVAKQTFDFVVVGGGIGGLVTGARLAEWSNQTVLVLEAGGDGSDVVQQQSIPGFTYHRGLAYASPYGWNYTTNVQSEAGNQPKAYPLGRGLGGSGAINGMFWGKASAAEYNSWSETLFPEGKYKWNWENMDASIKKATTLQQPPQEQKDQFQIPVDPAAHGTSGPLQIGWSKYMYPVISNWIPTWKTMGLPVSDHSADGGTIVPSTMDTAQGSRSDSRTAYIDKNTSPNLVVLTGHMGTKIIFSDNKDKNGNVVATGVQFAAADGATTYTVTANKEVIVSGGTIHSPKLLQLSGIGPKAHLESQGVTSLIDLPVGFNLQDHVATSMAFATVDGVETWGELTTNAELSAAELAKWDADRSGKWTYVNEATGYVSMADIAGEAANTITDAIDESVLIAQLSGRHNIPAPVQKGMATQFALQKKWMKTNIGQIEIILHMWGPTANSLVLQCALQHPFSRGTVMINGTNPFNMPVINPDYFSASADATMMEHAHGWLRSFATAKPMGDVLTAELMPGANVTGAALQASFRESAGTEYHPLGTCAMLPQAEGGVVDTSLKVYGTANVRVIDSSVIPMHISSHTMGTTYGVAEFGADIIKNENTKDFLNPAVTSSGTAKPTASSTAATQPTGAASAPAAESGMSTGAKIGVGVGVGVGGAALLGAIIFFVARRKKEKASPAATDKSWYENGQQNNQWSNDGGEAYPMNAAGNFHQRPLSHSGSVSTMATADLPAARRYDDGGRYSNDSRGVL</sequence>
<evidence type="ECO:0000256" key="3">
    <source>
        <dbReference type="RuleBase" id="RU003968"/>
    </source>
</evidence>
<feature type="transmembrane region" description="Helical" evidence="5">
    <location>
        <begin position="687"/>
        <end position="709"/>
    </location>
</feature>
<feature type="signal peptide" evidence="6">
    <location>
        <begin position="1"/>
        <end position="19"/>
    </location>
</feature>
<dbReference type="Proteomes" id="UP001222932">
    <property type="component" value="Unassembled WGS sequence"/>
</dbReference>
<evidence type="ECO:0000256" key="6">
    <source>
        <dbReference type="SAM" id="SignalP"/>
    </source>
</evidence>
<keyword evidence="5" id="KW-0472">Membrane</keyword>
<keyword evidence="5" id="KW-1133">Transmembrane helix</keyword>
<keyword evidence="6" id="KW-0732">Signal</keyword>
<name>A0AAD3YF35_9TREE</name>